<dbReference type="InterPro" id="IPR001223">
    <property type="entry name" value="Glyco_hydro18_cat"/>
</dbReference>
<dbReference type="Gene3D" id="3.10.50.10">
    <property type="match status" value="1"/>
</dbReference>
<dbReference type="InterPro" id="IPR017853">
    <property type="entry name" value="GH"/>
</dbReference>
<sequence>MLVLAAMILSAATVFYWYQYVPTSRHENPDFNGLEKPVFYRGVMLDQSAIGTQESLKLPFTTVQELLDPTMIHEEATDSTIITTQDKVIRLRTSQLTGMINEKPFDLKFPLEKSNDVLYLPMEPLKQLYHFELRESPDTGAVILVKDSDTITWGKTIGYPNKPDRTIPMRSGPLIKAPILAELNQQADVMIWAVEPDWFKVQLTNGYMGYIQKKHLMQDRTESIPEQKLPPAFVPARPINGKLNLTWEQVVTKTPDPAQFPPMPGLNVVSPTWFHLADGEGNLKNLADPAYVKWAHSQNIQVWGLFSNGFEPKQTTEALATYDKRMKMIKQLLSFAQLYSLQGINIDFENVNLKDKDNLVQFVREMVPLMHEQGLTVSIDVTPKSTSENWSMFYDRKALAESVDYMMLMAYDEHWASSPIAGSVASLPWAEKSLTRILQEDSVPPSKLILSVPFYTRVWTEERVNGKTKVSSRAVFMDNPQKAIEEKKLTPQYLPEAGQNYVEYEEGNKRIRIWLEDEVSMKARMDLIKKYDLAGVASWRRGYENPKIWSLIQQALNE</sequence>
<accession>A0A2W1N8Y5</accession>
<proteinExistence type="predicted"/>
<dbReference type="GO" id="GO:0016787">
    <property type="term" value="F:hydrolase activity"/>
    <property type="evidence" value="ECO:0007669"/>
    <property type="project" value="UniProtKB-KW"/>
</dbReference>
<dbReference type="GO" id="GO:0005975">
    <property type="term" value="P:carbohydrate metabolic process"/>
    <property type="evidence" value="ECO:0007669"/>
    <property type="project" value="InterPro"/>
</dbReference>
<dbReference type="InterPro" id="IPR029070">
    <property type="entry name" value="Chitinase_insertion_sf"/>
</dbReference>
<comment type="caution">
    <text evidence="2">The sequence shown here is derived from an EMBL/GenBank/DDBJ whole genome shotgun (WGS) entry which is preliminary data.</text>
</comment>
<evidence type="ECO:0000313" key="3">
    <source>
        <dbReference type="Proteomes" id="UP000214746"/>
    </source>
</evidence>
<dbReference type="PANTHER" id="PTHR46066:SF2">
    <property type="entry name" value="CHITINASE DOMAIN-CONTAINING PROTEIN 1"/>
    <property type="match status" value="1"/>
</dbReference>
<feature type="domain" description="GH18" evidence="1">
    <location>
        <begin position="241"/>
        <end position="558"/>
    </location>
</feature>
<dbReference type="EMBL" id="NHRJ02000005">
    <property type="protein sequence ID" value="PZE20857.1"/>
    <property type="molecule type" value="Genomic_DNA"/>
</dbReference>
<dbReference type="Proteomes" id="UP000214746">
    <property type="component" value="Unassembled WGS sequence"/>
</dbReference>
<reference evidence="2" key="1">
    <citation type="submission" date="2018-06" db="EMBL/GenBank/DDBJ databases">
        <title>Paenibacillus xerothermodurans sp. nov. an extremely dry heat resistant spore forming bacterium isolated from the soil of Cape Canaveral, Florida.</title>
        <authorList>
            <person name="Seuylemezian A."/>
            <person name="Kaur N."/>
            <person name="Patil P."/>
            <person name="Patil P."/>
            <person name="Mayilraj S."/>
            <person name="Vaishampayan P."/>
        </authorList>
    </citation>
    <scope>NUCLEOTIDE SEQUENCE [LARGE SCALE GENOMIC DNA]</scope>
    <source>
        <strain evidence="2">ATCC 27380</strain>
    </source>
</reference>
<name>A0A2W1N8Y5_PAEXE</name>
<gene>
    <name evidence="2" type="ORF">CBW46_010830</name>
</gene>
<dbReference type="PROSITE" id="PS51910">
    <property type="entry name" value="GH18_2"/>
    <property type="match status" value="1"/>
</dbReference>
<dbReference type="SUPFAM" id="SSF51445">
    <property type="entry name" value="(Trans)glycosidases"/>
    <property type="match status" value="1"/>
</dbReference>
<dbReference type="InterPro" id="IPR036582">
    <property type="entry name" value="Mao_N_sf"/>
</dbReference>
<dbReference type="OrthoDB" id="9775889at2"/>
<dbReference type="Pfam" id="PF00704">
    <property type="entry name" value="Glyco_hydro_18"/>
    <property type="match status" value="1"/>
</dbReference>
<keyword evidence="3" id="KW-1185">Reference proteome</keyword>
<dbReference type="SUPFAM" id="SSF55383">
    <property type="entry name" value="Copper amine oxidase, domain N"/>
    <property type="match status" value="1"/>
</dbReference>
<dbReference type="Gene3D" id="2.30.30.40">
    <property type="entry name" value="SH3 Domains"/>
    <property type="match status" value="1"/>
</dbReference>
<dbReference type="SMART" id="SM00636">
    <property type="entry name" value="Glyco_18"/>
    <property type="match status" value="1"/>
</dbReference>
<dbReference type="GO" id="GO:0008061">
    <property type="term" value="F:chitin binding"/>
    <property type="evidence" value="ECO:0007669"/>
    <property type="project" value="InterPro"/>
</dbReference>
<dbReference type="Gene3D" id="3.20.20.80">
    <property type="entry name" value="Glycosidases"/>
    <property type="match status" value="1"/>
</dbReference>
<dbReference type="AlphaFoldDB" id="A0A2W1N8Y5"/>
<evidence type="ECO:0000259" key="1">
    <source>
        <dbReference type="PROSITE" id="PS51910"/>
    </source>
</evidence>
<dbReference type="PANTHER" id="PTHR46066">
    <property type="entry name" value="CHITINASE DOMAIN-CONTAINING PROTEIN 1 FAMILY MEMBER"/>
    <property type="match status" value="1"/>
</dbReference>
<keyword evidence="2" id="KW-0378">Hydrolase</keyword>
<organism evidence="2 3">
    <name type="scientific">Paenibacillus xerothermodurans</name>
    <dbReference type="NCBI Taxonomy" id="1977292"/>
    <lineage>
        <taxon>Bacteria</taxon>
        <taxon>Bacillati</taxon>
        <taxon>Bacillota</taxon>
        <taxon>Bacilli</taxon>
        <taxon>Bacillales</taxon>
        <taxon>Paenibacillaceae</taxon>
        <taxon>Paenibacillus</taxon>
    </lineage>
</organism>
<protein>
    <submittedName>
        <fullName evidence="2">Glycosyl hydrolase</fullName>
    </submittedName>
</protein>
<dbReference type="InterPro" id="IPR011583">
    <property type="entry name" value="Chitinase_II/V-like_cat"/>
</dbReference>
<evidence type="ECO:0000313" key="2">
    <source>
        <dbReference type="EMBL" id="PZE20857.1"/>
    </source>
</evidence>